<feature type="region of interest" description="Disordered" evidence="1">
    <location>
        <begin position="175"/>
        <end position="238"/>
    </location>
</feature>
<dbReference type="RefSeq" id="XP_022391371.1">
    <property type="nucleotide sequence ID" value="XM_022531467.1"/>
</dbReference>
<dbReference type="STRING" id="109264.A0A1F8A7F7"/>
<dbReference type="Proteomes" id="UP000179179">
    <property type="component" value="Unassembled WGS sequence"/>
</dbReference>
<evidence type="ECO:0000256" key="1">
    <source>
        <dbReference type="SAM" id="MobiDB-lite"/>
    </source>
</evidence>
<feature type="compositionally biased region" description="Acidic residues" evidence="1">
    <location>
        <begin position="175"/>
        <end position="216"/>
    </location>
</feature>
<dbReference type="AlphaFoldDB" id="A0A1F8A7F7"/>
<accession>A0A1F8A7F7</accession>
<protein>
    <submittedName>
        <fullName evidence="2">Uncharacterized protein</fullName>
    </submittedName>
</protein>
<organism evidence="2 3">
    <name type="scientific">Aspergillus bombycis</name>
    <dbReference type="NCBI Taxonomy" id="109264"/>
    <lineage>
        <taxon>Eukaryota</taxon>
        <taxon>Fungi</taxon>
        <taxon>Dikarya</taxon>
        <taxon>Ascomycota</taxon>
        <taxon>Pezizomycotina</taxon>
        <taxon>Eurotiomycetes</taxon>
        <taxon>Eurotiomycetidae</taxon>
        <taxon>Eurotiales</taxon>
        <taxon>Aspergillaceae</taxon>
        <taxon>Aspergillus</taxon>
    </lineage>
</organism>
<gene>
    <name evidence="2" type="ORF">ABOM_004337</name>
</gene>
<dbReference type="EMBL" id="LYCR01000021">
    <property type="protein sequence ID" value="OGM47654.1"/>
    <property type="molecule type" value="Genomic_DNA"/>
</dbReference>
<dbReference type="OrthoDB" id="4398476at2759"/>
<sequence length="238" mass="26923">MTTDPPNYTIFDALLDWGSTNAHQIHEAHLSKGGWEGWAQEEMRFLFNAGREDNCYQNNARQAADIVLTPYTSGAAAFAQPYVDEECVVIELKCESYWNAQKFRGEVRKDMQKVNSGVFKGPLLRGGCNVYCVALAMTDEGAYEMESLGLELFEGGSGAAPFQVWWCMRRFEPEYDSEDEDEEDDEEDDGDGEDDDEMQEDEVDFDVEEASSDEDGYQNAYGNGYHDGHNGGWDYNYS</sequence>
<comment type="caution">
    <text evidence="2">The sequence shown here is derived from an EMBL/GenBank/DDBJ whole genome shotgun (WGS) entry which is preliminary data.</text>
</comment>
<name>A0A1F8A7F7_9EURO</name>
<evidence type="ECO:0000313" key="3">
    <source>
        <dbReference type="Proteomes" id="UP000179179"/>
    </source>
</evidence>
<evidence type="ECO:0000313" key="2">
    <source>
        <dbReference type="EMBL" id="OGM47654.1"/>
    </source>
</evidence>
<keyword evidence="3" id="KW-1185">Reference proteome</keyword>
<proteinExistence type="predicted"/>
<reference evidence="2 3" key="1">
    <citation type="journal article" date="2016" name="Genome Biol. Evol.">
        <title>Draft genome sequence of an aflatoxigenic Aspergillus species, A. bombycis.</title>
        <authorList>
            <person name="Moore G.G."/>
            <person name="Mack B.M."/>
            <person name="Beltz S.B."/>
            <person name="Gilbert M.K."/>
        </authorList>
    </citation>
    <scope>NUCLEOTIDE SEQUENCE [LARGE SCALE GENOMIC DNA]</scope>
    <source>
        <strain evidence="3">NRRL 26010</strain>
    </source>
</reference>
<dbReference type="GeneID" id="34447727"/>